<evidence type="ECO:0000313" key="2">
    <source>
        <dbReference type="EMBL" id="KAF2670089.1"/>
    </source>
</evidence>
<feature type="compositionally biased region" description="Basic and acidic residues" evidence="1">
    <location>
        <begin position="785"/>
        <end position="796"/>
    </location>
</feature>
<protein>
    <submittedName>
        <fullName evidence="2">Uncharacterized protein</fullName>
    </submittedName>
</protein>
<keyword evidence="3" id="KW-1185">Reference proteome</keyword>
<evidence type="ECO:0000256" key="1">
    <source>
        <dbReference type="SAM" id="MobiDB-lite"/>
    </source>
</evidence>
<feature type="region of interest" description="Disordered" evidence="1">
    <location>
        <begin position="442"/>
        <end position="461"/>
    </location>
</feature>
<dbReference type="Proteomes" id="UP000799302">
    <property type="component" value="Unassembled WGS sequence"/>
</dbReference>
<feature type="compositionally biased region" description="Polar residues" evidence="1">
    <location>
        <begin position="71"/>
        <end position="85"/>
    </location>
</feature>
<feature type="region of interest" description="Disordered" evidence="1">
    <location>
        <begin position="467"/>
        <end position="509"/>
    </location>
</feature>
<gene>
    <name evidence="2" type="ORF">BT63DRAFT_229176</name>
</gene>
<name>A0A6A6UCT5_9PEZI</name>
<reference evidence="2" key="1">
    <citation type="journal article" date="2020" name="Stud. Mycol.">
        <title>101 Dothideomycetes genomes: a test case for predicting lifestyles and emergence of pathogens.</title>
        <authorList>
            <person name="Haridas S."/>
            <person name="Albert R."/>
            <person name="Binder M."/>
            <person name="Bloem J."/>
            <person name="Labutti K."/>
            <person name="Salamov A."/>
            <person name="Andreopoulos B."/>
            <person name="Baker S."/>
            <person name="Barry K."/>
            <person name="Bills G."/>
            <person name="Bluhm B."/>
            <person name="Cannon C."/>
            <person name="Castanera R."/>
            <person name="Culley D."/>
            <person name="Daum C."/>
            <person name="Ezra D."/>
            <person name="Gonzalez J."/>
            <person name="Henrissat B."/>
            <person name="Kuo A."/>
            <person name="Liang C."/>
            <person name="Lipzen A."/>
            <person name="Lutzoni F."/>
            <person name="Magnuson J."/>
            <person name="Mondo S."/>
            <person name="Nolan M."/>
            <person name="Ohm R."/>
            <person name="Pangilinan J."/>
            <person name="Park H.-J."/>
            <person name="Ramirez L."/>
            <person name="Alfaro M."/>
            <person name="Sun H."/>
            <person name="Tritt A."/>
            <person name="Yoshinaga Y."/>
            <person name="Zwiers L.-H."/>
            <person name="Turgeon B."/>
            <person name="Goodwin S."/>
            <person name="Spatafora J."/>
            <person name="Crous P."/>
            <person name="Grigoriev I."/>
        </authorList>
    </citation>
    <scope>NUCLEOTIDE SEQUENCE</scope>
    <source>
        <strain evidence="2">CBS 115976</strain>
    </source>
</reference>
<dbReference type="EMBL" id="MU004234">
    <property type="protein sequence ID" value="KAF2670089.1"/>
    <property type="molecule type" value="Genomic_DNA"/>
</dbReference>
<feature type="region of interest" description="Disordered" evidence="1">
    <location>
        <begin position="541"/>
        <end position="593"/>
    </location>
</feature>
<feature type="region of interest" description="Disordered" evidence="1">
    <location>
        <begin position="156"/>
        <end position="266"/>
    </location>
</feature>
<feature type="compositionally biased region" description="Basic and acidic residues" evidence="1">
    <location>
        <begin position="241"/>
        <end position="252"/>
    </location>
</feature>
<feature type="compositionally biased region" description="Polar residues" evidence="1">
    <location>
        <begin position="111"/>
        <end position="129"/>
    </location>
</feature>
<organism evidence="2 3">
    <name type="scientific">Microthyrium microscopicum</name>
    <dbReference type="NCBI Taxonomy" id="703497"/>
    <lineage>
        <taxon>Eukaryota</taxon>
        <taxon>Fungi</taxon>
        <taxon>Dikarya</taxon>
        <taxon>Ascomycota</taxon>
        <taxon>Pezizomycotina</taxon>
        <taxon>Dothideomycetes</taxon>
        <taxon>Dothideomycetes incertae sedis</taxon>
        <taxon>Microthyriales</taxon>
        <taxon>Microthyriaceae</taxon>
        <taxon>Microthyrium</taxon>
    </lineage>
</organism>
<feature type="compositionally biased region" description="Acidic residues" evidence="1">
    <location>
        <begin position="749"/>
        <end position="774"/>
    </location>
</feature>
<dbReference type="OrthoDB" id="5428925at2759"/>
<feature type="region of interest" description="Disordered" evidence="1">
    <location>
        <begin position="720"/>
        <end position="796"/>
    </location>
</feature>
<proteinExistence type="predicted"/>
<feature type="compositionally biased region" description="Polar residues" evidence="1">
    <location>
        <begin position="561"/>
        <end position="578"/>
    </location>
</feature>
<feature type="compositionally biased region" description="Basic and acidic residues" evidence="1">
    <location>
        <begin position="541"/>
        <end position="559"/>
    </location>
</feature>
<sequence length="796" mass="87261">MVVHARQPSLEHLSPQRRSTTAAALRRGHIKISEPVPLENSGPSPVWKPGSIHRQSQYPAGQHENHPLPTDSVTGFQGSLATPTSMAMAGSDAHASTSDFATNGPLHESSLPMSPDSNAYNTSSGGQQSAEIVAGDGNAMHLNRSSVFMRDTKDGVARLPEPDSAGFPSQTRPSTSRDSWDLSMDTPNKKKRRSGSIRGAFRRMFSKKEKQAPVRESPPRANGPRHEYHSSEPALFPSSRGLDRVTEEDRMTPQKQFRGRTADEDEYRNRTPIQTPRLPFPMNINGAQPVPYTENTPYIENDFSRTYTSFDTSPQAHRRRATLPSIVISASDAAALEKFWNKADHVSGTPPDSADPDRTPTPLIGLAITSNAPSKASSKSSRRRSRSADALRDLAQTQQGTTDLRRRSAEIQYWRNTEQRLPEVEEAVEDNGPRSQHASVMEMGETPSSHGHPEEQQQTSYMAAAAEPIQEEDEPRSARHVPTPPAPQSSPEPVKVVQEEAADDSEPAPMDKRISQLEFSMTHLERSMQALSGRQHQAFKLEKAPRSRGRMSTDPDHHRQTLSVGQPTRASSVRTATSPKIHHPRPSPSLHDISQTTHLNATNNSHIHRSSMLPASHTSANPTPTNPTFNAIPLSPTTTTTFNPSSLNHTSREATPPTIPNFSIPYAPSSSPTHLIDTLAPLYSALQYERAVRKTLESTVHQLQRDLLSLTNIVAEMRGLGGYPTPSPDDVLLTKAQGRDTPPDLVGDSGEDDGYEGDGDGYEGDEYGTYDEEGLGSPNAWVTPREGRDGFSAEMF</sequence>
<feature type="compositionally biased region" description="Basic residues" evidence="1">
    <location>
        <begin position="189"/>
        <end position="205"/>
    </location>
</feature>
<feature type="region of interest" description="Disordered" evidence="1">
    <location>
        <begin position="346"/>
        <end position="407"/>
    </location>
</feature>
<dbReference type="AlphaFoldDB" id="A0A6A6UCT5"/>
<evidence type="ECO:0000313" key="3">
    <source>
        <dbReference type="Proteomes" id="UP000799302"/>
    </source>
</evidence>
<accession>A0A6A6UCT5</accession>
<feature type="region of interest" description="Disordered" evidence="1">
    <location>
        <begin position="1"/>
        <end position="129"/>
    </location>
</feature>
<feature type="compositionally biased region" description="Polar residues" evidence="1">
    <location>
        <begin position="167"/>
        <end position="177"/>
    </location>
</feature>